<comment type="subcellular location">
    <subcellularLocation>
        <location evidence="1">Virion membrane</location>
        <topology evidence="1">Single-pass membrane protein</topology>
    </subcellularLocation>
</comment>
<dbReference type="GO" id="GO:0046718">
    <property type="term" value="P:symbiont entry into host cell"/>
    <property type="evidence" value="ECO:0007669"/>
    <property type="project" value="UniProtKB-KW"/>
</dbReference>
<dbReference type="Proteomes" id="UP000130031">
    <property type="component" value="Segment"/>
</dbReference>
<evidence type="ECO:0000313" key="16">
    <source>
        <dbReference type="Proteomes" id="UP000130031"/>
    </source>
</evidence>
<dbReference type="Proteomes" id="UP000099606">
    <property type="component" value="Segment"/>
</dbReference>
<sequence length="323" mass="37342">MAKNNNEMLLDVPIYIIPIVNRGVKSVIPEYEADKKNVEIDEIKDDSKSITGKDLTAIAYEYYIWKRVEHSGGIESFKDYFSSFCNIICSQELKTSVSKHFSLWEQYAKANIKDPEKKFFVVLEDDNTLHDLTTIHVCISSMIEKNIDILQLRETMYNNNVRTLLNPGYKQAMYSYTGGYDFSLSAYIIRVSTAIRFINEIKSKGGVSASLNFELSKIENDLKVNRQVLNDSSIYVTHDARFVSYKRVDENRNKMLNKIENWIAGRFPNAYYTITHPLFSFFGLFDINIVGMITILLILILFIFEVNSKLLWFLSGAMFSYVI</sequence>
<evidence type="ECO:0000256" key="7">
    <source>
        <dbReference type="ARBA" id="ARBA00022921"/>
    </source>
</evidence>
<proteinExistence type="predicted"/>
<accession>Q9IGU9</accession>
<gene>
    <name evidence="13" type="primary">74L</name>
</gene>
<name>Q9IGU9_9POXV</name>
<evidence type="ECO:0000313" key="12">
    <source>
        <dbReference type="EMBL" id="AAF97774.1"/>
    </source>
</evidence>
<evidence type="ECO:0000256" key="2">
    <source>
        <dbReference type="ARBA" id="ARBA00022581"/>
    </source>
</evidence>
<evidence type="ECO:0000313" key="14">
    <source>
        <dbReference type="EMBL" id="ABQ43704.1"/>
    </source>
</evidence>
<evidence type="ECO:0000256" key="11">
    <source>
        <dbReference type="SAM" id="Phobius"/>
    </source>
</evidence>
<keyword evidence="10" id="KW-1160">Virus entry into host cell</keyword>
<dbReference type="GO" id="GO:0019062">
    <property type="term" value="P:virion attachment to host cell"/>
    <property type="evidence" value="ECO:0007669"/>
    <property type="project" value="UniProtKB-KW"/>
</dbReference>
<keyword evidence="4" id="KW-1161">Viral attachment to host cell</keyword>
<dbReference type="InterPro" id="IPR004900">
    <property type="entry name" value="Poxvirus_P35"/>
</dbReference>
<evidence type="ECO:0000256" key="4">
    <source>
        <dbReference type="ARBA" id="ARBA00022804"/>
    </source>
</evidence>
<evidence type="ECO:0000256" key="10">
    <source>
        <dbReference type="ARBA" id="ARBA00023296"/>
    </source>
</evidence>
<keyword evidence="2" id="KW-0945">Host-virus interaction</keyword>
<reference evidence="15 16" key="2">
    <citation type="journal article" date="2007" name="Virus Res.">
        <title>Comparative genetic analysis of genomic DNA sequences of two human isolates of Tanapox virus.</title>
        <authorList>
            <person name="Nazarian S.H."/>
            <person name="Barrett J.W."/>
            <person name="Frace A.M."/>
            <person name="Olsen-Rasmussen M."/>
            <person name="Khristova M."/>
            <person name="Shaban M."/>
            <person name="Neering S."/>
            <person name="Li Y."/>
            <person name="Damon I.K."/>
            <person name="Esposito J.J."/>
            <person name="Essani K."/>
            <person name="McFadden G."/>
        </authorList>
    </citation>
    <scope>NUCLEOTIDE SEQUENCE [LARGE SCALE GENOMIC DNA]</scope>
    <source>
        <strain evidence="13">TPV-Kenya</strain>
        <strain evidence="14">TPV-RoC</strain>
    </source>
</reference>
<evidence type="ECO:0000313" key="13">
    <source>
        <dbReference type="EMBL" id="ABQ43549.1"/>
    </source>
</evidence>
<evidence type="ECO:0000313" key="15">
    <source>
        <dbReference type="Proteomes" id="UP000099606"/>
    </source>
</evidence>
<reference evidence="12" key="1">
    <citation type="submission" date="2000-03" db="EMBL/GenBank/DDBJ databases">
        <authorList>
            <person name="Essani K."/>
            <person name="Paulose-Murphy M."/>
        </authorList>
    </citation>
    <scope>NUCLEOTIDE SEQUENCE</scope>
</reference>
<keyword evidence="5" id="KW-0946">Virion</keyword>
<evidence type="ECO:0000256" key="5">
    <source>
        <dbReference type="ARBA" id="ARBA00022844"/>
    </source>
</evidence>
<keyword evidence="8 11" id="KW-1133">Transmembrane helix</keyword>
<evidence type="ECO:0000256" key="9">
    <source>
        <dbReference type="ARBA" id="ARBA00023136"/>
    </source>
</evidence>
<evidence type="ECO:0000256" key="1">
    <source>
        <dbReference type="ARBA" id="ARBA00004381"/>
    </source>
</evidence>
<evidence type="ECO:0000256" key="6">
    <source>
        <dbReference type="ARBA" id="ARBA00022879"/>
    </source>
</evidence>
<dbReference type="GO" id="GO:0055036">
    <property type="term" value="C:virion membrane"/>
    <property type="evidence" value="ECO:0007669"/>
    <property type="project" value="UniProtKB-SubCell"/>
</dbReference>
<keyword evidence="9 11" id="KW-0472">Membrane</keyword>
<dbReference type="GO" id="GO:0019031">
    <property type="term" value="C:viral envelope"/>
    <property type="evidence" value="ECO:0007669"/>
    <property type="project" value="UniProtKB-KW"/>
</dbReference>
<organism evidence="12">
    <name type="scientific">Tanapox virus</name>
    <dbReference type="NCBI Taxonomy" id="99000"/>
    <lineage>
        <taxon>Viruses</taxon>
        <taxon>Varidnaviria</taxon>
        <taxon>Bamfordvirae</taxon>
        <taxon>Nucleocytoviricota</taxon>
        <taxon>Pokkesviricetes</taxon>
        <taxon>Chitovirales</taxon>
        <taxon>Poxviridae</taxon>
        <taxon>Chordopoxvirinae</taxon>
        <taxon>Yatapoxvirus</taxon>
        <taxon>Yatapoxvirus tanapox</taxon>
    </lineage>
</organism>
<dbReference type="EMBL" id="EF420157">
    <property type="protein sequence ID" value="ABQ43704.1"/>
    <property type="molecule type" value="Genomic_DNA"/>
</dbReference>
<keyword evidence="3 11" id="KW-0812">Transmembrane</keyword>
<keyword evidence="6 13" id="KW-0261">Viral envelope protein</keyword>
<dbReference type="EMBL" id="EF420156">
    <property type="protein sequence ID" value="ABQ43549.1"/>
    <property type="molecule type" value="Genomic_DNA"/>
</dbReference>
<keyword evidence="7" id="KW-0426">Late protein</keyword>
<feature type="transmembrane region" description="Helical" evidence="11">
    <location>
        <begin position="278"/>
        <end position="304"/>
    </location>
</feature>
<dbReference type="Pfam" id="PF03213">
    <property type="entry name" value="Pox_P35"/>
    <property type="match status" value="1"/>
</dbReference>
<evidence type="ECO:0000256" key="8">
    <source>
        <dbReference type="ARBA" id="ARBA00022989"/>
    </source>
</evidence>
<protein>
    <submittedName>
        <fullName evidence="13">IMV envelope protein p35</fullName>
    </submittedName>
    <submittedName>
        <fullName evidence="12">J4R</fullName>
    </submittedName>
</protein>
<dbReference type="EMBL" id="AF245394">
    <property type="protein sequence ID" value="AAF97774.1"/>
    <property type="molecule type" value="Genomic_DNA"/>
</dbReference>
<evidence type="ECO:0000256" key="3">
    <source>
        <dbReference type="ARBA" id="ARBA00022692"/>
    </source>
</evidence>